<evidence type="ECO:0000256" key="1">
    <source>
        <dbReference type="ARBA" id="ARBA00022679"/>
    </source>
</evidence>
<feature type="domain" description="Glycosyl transferase family 1" evidence="2">
    <location>
        <begin position="211"/>
        <end position="366"/>
    </location>
</feature>
<dbReference type="InterPro" id="IPR001296">
    <property type="entry name" value="Glyco_trans_1"/>
</dbReference>
<reference evidence="4 5" key="1">
    <citation type="journal article" date="2015" name="Nature">
        <title>rRNA introns, odd ribosomes, and small enigmatic genomes across a large radiation of phyla.</title>
        <authorList>
            <person name="Brown C.T."/>
            <person name="Hug L.A."/>
            <person name="Thomas B.C."/>
            <person name="Sharon I."/>
            <person name="Castelle C.J."/>
            <person name="Singh A."/>
            <person name="Wilkins M.J."/>
            <person name="Williams K.H."/>
            <person name="Banfield J.F."/>
        </authorList>
    </citation>
    <scope>NUCLEOTIDE SEQUENCE [LARGE SCALE GENOMIC DNA]</scope>
</reference>
<evidence type="ECO:0000313" key="4">
    <source>
        <dbReference type="EMBL" id="KKT52560.1"/>
    </source>
</evidence>
<dbReference type="Pfam" id="PF00534">
    <property type="entry name" value="Glycos_transf_1"/>
    <property type="match status" value="1"/>
</dbReference>
<keyword evidence="1 4" id="KW-0808">Transferase</keyword>
<dbReference type="PANTHER" id="PTHR46401">
    <property type="entry name" value="GLYCOSYLTRANSFERASE WBBK-RELATED"/>
    <property type="match status" value="1"/>
</dbReference>
<dbReference type="PANTHER" id="PTHR46401:SF2">
    <property type="entry name" value="GLYCOSYLTRANSFERASE WBBK-RELATED"/>
    <property type="match status" value="1"/>
</dbReference>
<dbReference type="SUPFAM" id="SSF53756">
    <property type="entry name" value="UDP-Glycosyltransferase/glycogen phosphorylase"/>
    <property type="match status" value="1"/>
</dbReference>
<dbReference type="GO" id="GO:0016757">
    <property type="term" value="F:glycosyltransferase activity"/>
    <property type="evidence" value="ECO:0007669"/>
    <property type="project" value="InterPro"/>
</dbReference>
<sequence length="388" mass="44362">MRIGVDIRGLLTGKWSGVEQYTSKVLEQLLRLDQTNTFVLFYVSYRDLDKKLAELIAAAPWLRQKNVEIRKLKWVNFPLLLHALWKPLDWPKADLICGGLGVMWQPSPRILPVSRRCRQIITFHDLVFELFPQFYTWKSRLWQWQMSYPYLSRTADQLIAVSRSTKHDLEKIYRVDPVKIQVIYEGIEPSYFIPVGELAILALKEKFNIPGRYLYYIGSLEPRKNVVAIVRTLAYLKTQNVNMKLVISGAKSWLEEPVFAEIEKLNLQQEVIFTGPVTESDKIAWLQGAAIFVFPSLYEGFGLPVLEAFAAGCPVVTSNVSSLPEVAGEAALLVDPNDQTVINEAVYQLCADKNMADELIKQGRERAKQFTWEKTAKETLNILLHGGK</sequence>
<dbReference type="GO" id="GO:0009103">
    <property type="term" value="P:lipopolysaccharide biosynthetic process"/>
    <property type="evidence" value="ECO:0007669"/>
    <property type="project" value="TreeGrafter"/>
</dbReference>
<accession>A0A0G1I011</accession>
<gene>
    <name evidence="4" type="ORF">VE96_C0016G0005</name>
</gene>
<dbReference type="InterPro" id="IPR028098">
    <property type="entry name" value="Glyco_trans_4-like_N"/>
</dbReference>
<evidence type="ECO:0000259" key="3">
    <source>
        <dbReference type="Pfam" id="PF13439"/>
    </source>
</evidence>
<dbReference type="EMBL" id="LCIJ01000016">
    <property type="protein sequence ID" value="KKT52560.1"/>
    <property type="molecule type" value="Genomic_DNA"/>
</dbReference>
<evidence type="ECO:0000259" key="2">
    <source>
        <dbReference type="Pfam" id="PF00534"/>
    </source>
</evidence>
<name>A0A0G1I011_UNCK3</name>
<dbReference type="Pfam" id="PF13439">
    <property type="entry name" value="Glyco_transf_4"/>
    <property type="match status" value="1"/>
</dbReference>
<feature type="domain" description="Glycosyltransferase subfamily 4-like N-terminal" evidence="3">
    <location>
        <begin position="16"/>
        <end position="190"/>
    </location>
</feature>
<proteinExistence type="predicted"/>
<dbReference type="FunFam" id="3.40.50.2000:FF:000119">
    <property type="entry name" value="Glycosyl transferase group 1"/>
    <property type="match status" value="1"/>
</dbReference>
<protein>
    <submittedName>
        <fullName evidence="4">Glycosyl transferase, group 1</fullName>
    </submittedName>
</protein>
<comment type="caution">
    <text evidence="4">The sequence shown here is derived from an EMBL/GenBank/DDBJ whole genome shotgun (WGS) entry which is preliminary data.</text>
</comment>
<dbReference type="CDD" id="cd03809">
    <property type="entry name" value="GT4_MtfB-like"/>
    <property type="match status" value="1"/>
</dbReference>
<evidence type="ECO:0000313" key="5">
    <source>
        <dbReference type="Proteomes" id="UP000034752"/>
    </source>
</evidence>
<organism evidence="4 5">
    <name type="scientific">candidate division Kazan bacterium GW2011_GWA1_44_22</name>
    <dbReference type="NCBI Taxonomy" id="1620410"/>
    <lineage>
        <taxon>Bacteria</taxon>
        <taxon>Bacteria division Kazan-3B-28</taxon>
    </lineage>
</organism>
<dbReference type="Gene3D" id="3.40.50.2000">
    <property type="entry name" value="Glycogen Phosphorylase B"/>
    <property type="match status" value="2"/>
</dbReference>
<dbReference type="AlphaFoldDB" id="A0A0G1I011"/>
<dbReference type="Proteomes" id="UP000034752">
    <property type="component" value="Unassembled WGS sequence"/>
</dbReference>